<dbReference type="HOGENOM" id="CLU_1150634_0_0_10"/>
<dbReference type="NCBIfam" id="TIGR04183">
    <property type="entry name" value="Por_Secre_tail"/>
    <property type="match status" value="1"/>
</dbReference>
<keyword evidence="3" id="KW-1185">Reference proteome</keyword>
<feature type="domain" description="Secretion system C-terminal sorting" evidence="1">
    <location>
        <begin position="163"/>
        <end position="237"/>
    </location>
</feature>
<gene>
    <name evidence="2" type="ordered locus">IALB_2657</name>
</gene>
<sequence>MRFSYLFTISIFISLKIFAQDISFIPRETTVNDTIGDEVVIYIDLTNISQAEQTVFVVRTMNQMPNGWSTSLCFDYCYPDWMDSIATTQTYGSSPLQPGESREVSVHFFTNNVPNTGMVQLQAGTFRNPDQRITVELQASTFDPTSVEDEVSSITNFKLEQNYPNPFNPATKIRWQSPISGWQTLKVYDLLGNEISTLVNEEKPAGNHELIFNASDLPSGIYFYHLNIGAFSQSKAMILEK</sequence>
<protein>
    <submittedName>
        <fullName evidence="2">5'-Nucleotidase domain protein</fullName>
    </submittedName>
</protein>
<evidence type="ECO:0000313" key="3">
    <source>
        <dbReference type="Proteomes" id="UP000007394"/>
    </source>
</evidence>
<evidence type="ECO:0000313" key="2">
    <source>
        <dbReference type="EMBL" id="AFH50360.1"/>
    </source>
</evidence>
<reference evidence="2 3" key="1">
    <citation type="journal article" date="2012" name="Front. Microbiol.">
        <title>Complete genome of Ignavibacterium album, a metabolically versatile, flagellated, facultative anaerobe from the phylum Chlorobi.</title>
        <authorList>
            <person name="Liu Z."/>
            <person name="Frigaard N.-U."/>
            <person name="Vogl K."/>
            <person name="Iino T."/>
            <person name="Ohkuma M."/>
            <person name="Overmann J."/>
            <person name="Bryant D.A."/>
        </authorList>
    </citation>
    <scope>NUCLEOTIDE SEQUENCE [LARGE SCALE GENOMIC DNA]</scope>
    <source>
        <strain evidence="3">DSM 19864 / JCM 16511 / NBRC 101810 / Mat9-16</strain>
    </source>
</reference>
<proteinExistence type="predicted"/>
<dbReference type="EMBL" id="CP003418">
    <property type="protein sequence ID" value="AFH50360.1"/>
    <property type="molecule type" value="Genomic_DNA"/>
</dbReference>
<dbReference type="RefSeq" id="WP_014561501.1">
    <property type="nucleotide sequence ID" value="NC_017464.1"/>
</dbReference>
<dbReference type="Gene3D" id="2.60.40.4070">
    <property type="match status" value="1"/>
</dbReference>
<dbReference type="Pfam" id="PF18962">
    <property type="entry name" value="Por_Secre_tail"/>
    <property type="match status" value="1"/>
</dbReference>
<dbReference type="AlphaFoldDB" id="I0AN03"/>
<dbReference type="STRING" id="945713.IALB_2657"/>
<evidence type="ECO:0000259" key="1">
    <source>
        <dbReference type="Pfam" id="PF18962"/>
    </source>
</evidence>
<organism evidence="2 3">
    <name type="scientific">Ignavibacterium album (strain DSM 19864 / JCM 16511 / NBRC 101810 / Mat9-16)</name>
    <dbReference type="NCBI Taxonomy" id="945713"/>
    <lineage>
        <taxon>Bacteria</taxon>
        <taxon>Pseudomonadati</taxon>
        <taxon>Ignavibacteriota</taxon>
        <taxon>Ignavibacteria</taxon>
        <taxon>Ignavibacteriales</taxon>
        <taxon>Ignavibacteriaceae</taxon>
        <taxon>Ignavibacterium</taxon>
    </lineage>
</organism>
<dbReference type="Proteomes" id="UP000007394">
    <property type="component" value="Chromosome"/>
</dbReference>
<dbReference type="InterPro" id="IPR026444">
    <property type="entry name" value="Secre_tail"/>
</dbReference>
<accession>I0AN03</accession>
<dbReference type="KEGG" id="ial:IALB_2657"/>
<dbReference type="eggNOG" id="COG3391">
    <property type="taxonomic scope" value="Bacteria"/>
</dbReference>
<name>I0AN03_IGNAJ</name>